<proteinExistence type="predicted"/>
<protein>
    <submittedName>
        <fullName evidence="1">Uncharacterized protein</fullName>
    </submittedName>
</protein>
<sequence length="72" mass="8693">ETDRKDKEQILNVEKRQNSQYLNEQKNHDVFCLYNVIRLVLATFKLKCTIPVRQNMALQTRMCYGKLLRNYN</sequence>
<reference evidence="1" key="1">
    <citation type="submission" date="2014-12" db="EMBL/GenBank/DDBJ databases">
        <title>Insight into the proteome of Arion vulgaris.</title>
        <authorList>
            <person name="Aradska J."/>
            <person name="Bulat T."/>
            <person name="Smidak R."/>
            <person name="Sarate P."/>
            <person name="Gangsoo J."/>
            <person name="Sialana F."/>
            <person name="Bilban M."/>
            <person name="Lubec G."/>
        </authorList>
    </citation>
    <scope>NUCLEOTIDE SEQUENCE</scope>
    <source>
        <tissue evidence="1">Skin</tissue>
    </source>
</reference>
<name>A0A0B7ACD4_9EUPU</name>
<dbReference type="EMBL" id="HACG01030806">
    <property type="protein sequence ID" value="CEK77671.1"/>
    <property type="molecule type" value="Transcribed_RNA"/>
</dbReference>
<accession>A0A0B7ACD4</accession>
<organism evidence="1">
    <name type="scientific">Arion vulgaris</name>
    <dbReference type="NCBI Taxonomy" id="1028688"/>
    <lineage>
        <taxon>Eukaryota</taxon>
        <taxon>Metazoa</taxon>
        <taxon>Spiralia</taxon>
        <taxon>Lophotrochozoa</taxon>
        <taxon>Mollusca</taxon>
        <taxon>Gastropoda</taxon>
        <taxon>Heterobranchia</taxon>
        <taxon>Euthyneura</taxon>
        <taxon>Panpulmonata</taxon>
        <taxon>Eupulmonata</taxon>
        <taxon>Stylommatophora</taxon>
        <taxon>Helicina</taxon>
        <taxon>Arionoidea</taxon>
        <taxon>Arionidae</taxon>
        <taxon>Arion</taxon>
    </lineage>
</organism>
<gene>
    <name evidence="1" type="primary">ORF106031</name>
</gene>
<dbReference type="AlphaFoldDB" id="A0A0B7ACD4"/>
<evidence type="ECO:0000313" key="1">
    <source>
        <dbReference type="EMBL" id="CEK77671.1"/>
    </source>
</evidence>
<feature type="non-terminal residue" evidence="1">
    <location>
        <position position="1"/>
    </location>
</feature>